<dbReference type="KEGG" id="kne:92182845"/>
<keyword evidence="3" id="KW-1185">Reference proteome</keyword>
<dbReference type="GO" id="GO:0003824">
    <property type="term" value="F:catalytic activity"/>
    <property type="evidence" value="ECO:0007669"/>
    <property type="project" value="UniProtKB-ARBA"/>
</dbReference>
<evidence type="ECO:0000259" key="1">
    <source>
        <dbReference type="Pfam" id="PF17390"/>
    </source>
</evidence>
<evidence type="ECO:0000313" key="2">
    <source>
        <dbReference type="EMBL" id="KAK8847728.1"/>
    </source>
</evidence>
<dbReference type="RefSeq" id="XP_066801246.1">
    <property type="nucleotide sequence ID" value="XM_066948678.1"/>
</dbReference>
<proteinExistence type="predicted"/>
<dbReference type="Gene3D" id="1.50.10.10">
    <property type="match status" value="1"/>
</dbReference>
<accession>A0AAW0YZE5</accession>
<sequence>MLSGDDNLARQAITAFAASIQPDGIVCGRYPAHGIQIITGFALFWVLQVCDHMIHFDDKQFASEFLPTINSVLEWFERKTGNKGLVTNLPREYWSFIDWHGDWEGDEDFKDPGVPPAGRSDGTWSFMSMLYAYTLERVVTLCKQVGRPAQIDEYSSRAKRTIGAVKAHCFDGQAFTDSEASRKGPYSQQSQVWAVLSGCISGEDAKRLVIQAFIETNDFAVCSYPMMHYAFRALAEVDLYDQHFHALWEPWRAMLRNNLTTWEEDSVTMRSDCHEWSSLPIWEYTAEVAGLRPLEPGWSKLLFSPRLSLLPSLSASINLGKRGLAHVEWTTSQGGSMAVSIKLPENLHLISQLPDGREVDHGVCPGVQLEFNAGGQ</sequence>
<dbReference type="InterPro" id="IPR012341">
    <property type="entry name" value="6hp_glycosidase-like_sf"/>
</dbReference>
<dbReference type="Gene3D" id="2.60.420.10">
    <property type="entry name" value="Maltose phosphorylase, domain 3"/>
    <property type="match status" value="1"/>
</dbReference>
<comment type="caution">
    <text evidence="2">The sequence shown here is derived from an EMBL/GenBank/DDBJ whole genome shotgun (WGS) entry which is preliminary data.</text>
</comment>
<dbReference type="AlphaFoldDB" id="A0AAW0YZE5"/>
<dbReference type="InterPro" id="IPR035398">
    <property type="entry name" value="Bac_rhamnosid_C"/>
</dbReference>
<dbReference type="PANTHER" id="PTHR34987">
    <property type="entry name" value="C, PUTATIVE (AFU_ORTHOLOGUE AFUA_3G02880)-RELATED"/>
    <property type="match status" value="1"/>
</dbReference>
<dbReference type="EMBL" id="JBCAWK010000010">
    <property type="protein sequence ID" value="KAK8847728.1"/>
    <property type="molecule type" value="Genomic_DNA"/>
</dbReference>
<name>A0AAW0YZE5_9TREE</name>
<feature type="domain" description="Alpha-L-rhamnosidase C-terminal" evidence="1">
    <location>
        <begin position="290"/>
        <end position="359"/>
    </location>
</feature>
<evidence type="ECO:0000313" key="3">
    <source>
        <dbReference type="Proteomes" id="UP001388673"/>
    </source>
</evidence>
<dbReference type="PANTHER" id="PTHR34987:SF2">
    <property type="entry name" value="B, PUTATIVE (AFU_ORTHOLOGUE AFUA_7G05040)-RELATED"/>
    <property type="match status" value="1"/>
</dbReference>
<dbReference type="GeneID" id="92182845"/>
<reference evidence="2 3" key="1">
    <citation type="journal article" date="2024" name="bioRxiv">
        <title>Comparative genomics of Cryptococcus and Kwoniella reveals pathogenesis evolution and contrasting karyotype dynamics via intercentromeric recombination or chromosome fusion.</title>
        <authorList>
            <person name="Coelho M.A."/>
            <person name="David-Palma M."/>
            <person name="Shea T."/>
            <person name="Bowers K."/>
            <person name="McGinley-Smith S."/>
            <person name="Mohammad A.W."/>
            <person name="Gnirke A."/>
            <person name="Yurkov A.M."/>
            <person name="Nowrousian M."/>
            <person name="Sun S."/>
            <person name="Cuomo C.A."/>
            <person name="Heitman J."/>
        </authorList>
    </citation>
    <scope>NUCLEOTIDE SEQUENCE [LARGE SCALE GENOMIC DNA]</scope>
    <source>
        <strain evidence="2 3">CBS 13917</strain>
    </source>
</reference>
<protein>
    <recommendedName>
        <fullName evidence="1">Alpha-L-rhamnosidase C-terminal domain-containing protein</fullName>
    </recommendedName>
</protein>
<organism evidence="2 3">
    <name type="scientific">Kwoniella newhampshirensis</name>
    <dbReference type="NCBI Taxonomy" id="1651941"/>
    <lineage>
        <taxon>Eukaryota</taxon>
        <taxon>Fungi</taxon>
        <taxon>Dikarya</taxon>
        <taxon>Basidiomycota</taxon>
        <taxon>Agaricomycotina</taxon>
        <taxon>Tremellomycetes</taxon>
        <taxon>Tremellales</taxon>
        <taxon>Cryptococcaceae</taxon>
        <taxon>Kwoniella</taxon>
    </lineage>
</organism>
<gene>
    <name evidence="2" type="ORF">IAR55_005587</name>
</gene>
<dbReference type="GO" id="GO:0005975">
    <property type="term" value="P:carbohydrate metabolic process"/>
    <property type="evidence" value="ECO:0007669"/>
    <property type="project" value="InterPro"/>
</dbReference>
<dbReference type="Proteomes" id="UP001388673">
    <property type="component" value="Unassembled WGS sequence"/>
</dbReference>
<dbReference type="Pfam" id="PF17390">
    <property type="entry name" value="Bac_rhamnosid_C"/>
    <property type="match status" value="1"/>
</dbReference>
<dbReference type="InterPro" id="IPR008928">
    <property type="entry name" value="6-hairpin_glycosidase_sf"/>
</dbReference>
<dbReference type="SUPFAM" id="SSF48208">
    <property type="entry name" value="Six-hairpin glycosidases"/>
    <property type="match status" value="1"/>
</dbReference>